<comment type="caution">
    <text evidence="1">The sequence shown here is derived from an EMBL/GenBank/DDBJ whole genome shotgun (WGS) entry which is preliminary data.</text>
</comment>
<proteinExistence type="predicted"/>
<reference evidence="1" key="1">
    <citation type="submission" date="2021-06" db="EMBL/GenBank/DDBJ databases">
        <authorList>
            <person name="Kallberg Y."/>
            <person name="Tangrot J."/>
            <person name="Rosling A."/>
        </authorList>
    </citation>
    <scope>NUCLEOTIDE SEQUENCE</scope>
    <source>
        <strain evidence="1">MA461A</strain>
    </source>
</reference>
<gene>
    <name evidence="1" type="ORF">RPERSI_LOCUS24109</name>
</gene>
<feature type="non-terminal residue" evidence="1">
    <location>
        <position position="45"/>
    </location>
</feature>
<keyword evidence="2" id="KW-1185">Reference proteome</keyword>
<accession>A0ACA9RWK8</accession>
<dbReference type="EMBL" id="CAJVQC010076752">
    <property type="protein sequence ID" value="CAG8814950.1"/>
    <property type="molecule type" value="Genomic_DNA"/>
</dbReference>
<sequence>EFSESDYEHVPPHREFSESDYKQAPTYMDKDEARAKVSKSPSTQS</sequence>
<evidence type="ECO:0000313" key="2">
    <source>
        <dbReference type="Proteomes" id="UP000789920"/>
    </source>
</evidence>
<name>A0ACA9RWK8_9GLOM</name>
<feature type="non-terminal residue" evidence="1">
    <location>
        <position position="1"/>
    </location>
</feature>
<evidence type="ECO:0000313" key="1">
    <source>
        <dbReference type="EMBL" id="CAG8814950.1"/>
    </source>
</evidence>
<protein>
    <submittedName>
        <fullName evidence="1">9423_t:CDS:1</fullName>
    </submittedName>
</protein>
<organism evidence="1 2">
    <name type="scientific">Racocetra persica</name>
    <dbReference type="NCBI Taxonomy" id="160502"/>
    <lineage>
        <taxon>Eukaryota</taxon>
        <taxon>Fungi</taxon>
        <taxon>Fungi incertae sedis</taxon>
        <taxon>Mucoromycota</taxon>
        <taxon>Glomeromycotina</taxon>
        <taxon>Glomeromycetes</taxon>
        <taxon>Diversisporales</taxon>
        <taxon>Gigasporaceae</taxon>
        <taxon>Racocetra</taxon>
    </lineage>
</organism>
<dbReference type="Proteomes" id="UP000789920">
    <property type="component" value="Unassembled WGS sequence"/>
</dbReference>